<dbReference type="Gene3D" id="3.40.50.10910">
    <property type="entry name" value="Amidohydrolase"/>
    <property type="match status" value="1"/>
</dbReference>
<evidence type="ECO:0000256" key="2">
    <source>
        <dbReference type="SAM" id="MobiDB-lite"/>
    </source>
</evidence>
<dbReference type="RefSeq" id="WP_146519362.1">
    <property type="nucleotide sequence ID" value="NZ_CP151726.1"/>
</dbReference>
<comment type="similarity">
    <text evidence="1">Belongs to the TolB family.</text>
</comment>
<protein>
    <submittedName>
        <fullName evidence="5">Translocation protein TolB</fullName>
    </submittedName>
</protein>
<comment type="caution">
    <text evidence="5">The sequence shown here is derived from an EMBL/GenBank/DDBJ whole genome shotgun (WGS) entry which is preliminary data.</text>
</comment>
<dbReference type="SUPFAM" id="SSF82171">
    <property type="entry name" value="DPP6 N-terminal domain-like"/>
    <property type="match status" value="2"/>
</dbReference>
<feature type="region of interest" description="Disordered" evidence="2">
    <location>
        <begin position="679"/>
        <end position="699"/>
    </location>
</feature>
<evidence type="ECO:0000313" key="6">
    <source>
        <dbReference type="Proteomes" id="UP000320176"/>
    </source>
</evidence>
<dbReference type="Proteomes" id="UP000320176">
    <property type="component" value="Unassembled WGS sequence"/>
</dbReference>
<dbReference type="Pfam" id="PF07676">
    <property type="entry name" value="PD40"/>
    <property type="match status" value="5"/>
</dbReference>
<name>A0A5C6B2T8_9BACT</name>
<dbReference type="InterPro" id="IPR011059">
    <property type="entry name" value="Metal-dep_hydrolase_composite"/>
</dbReference>
<feature type="region of interest" description="Disordered" evidence="2">
    <location>
        <begin position="45"/>
        <end position="71"/>
    </location>
</feature>
<feature type="chain" id="PRO_5022978708" evidence="3">
    <location>
        <begin position="30"/>
        <end position="1154"/>
    </location>
</feature>
<organism evidence="5 6">
    <name type="scientific">Stieleria varia</name>
    <dbReference type="NCBI Taxonomy" id="2528005"/>
    <lineage>
        <taxon>Bacteria</taxon>
        <taxon>Pseudomonadati</taxon>
        <taxon>Planctomycetota</taxon>
        <taxon>Planctomycetia</taxon>
        <taxon>Pirellulales</taxon>
        <taxon>Pirellulaceae</taxon>
        <taxon>Stieleria</taxon>
    </lineage>
</organism>
<feature type="compositionally biased region" description="Basic and acidic residues" evidence="2">
    <location>
        <begin position="690"/>
        <end position="699"/>
    </location>
</feature>
<evidence type="ECO:0000256" key="3">
    <source>
        <dbReference type="SAM" id="SignalP"/>
    </source>
</evidence>
<keyword evidence="3" id="KW-0732">Signal</keyword>
<evidence type="ECO:0000256" key="1">
    <source>
        <dbReference type="ARBA" id="ARBA00009820"/>
    </source>
</evidence>
<evidence type="ECO:0000259" key="4">
    <source>
        <dbReference type="Pfam" id="PF01979"/>
    </source>
</evidence>
<dbReference type="SUPFAM" id="SSF51556">
    <property type="entry name" value="Metallo-dependent hydrolases"/>
    <property type="match status" value="1"/>
</dbReference>
<feature type="domain" description="Amidohydrolase-related" evidence="4">
    <location>
        <begin position="1039"/>
        <end position="1104"/>
    </location>
</feature>
<dbReference type="Gene3D" id="2.120.10.30">
    <property type="entry name" value="TolB, C-terminal domain"/>
    <property type="match status" value="2"/>
</dbReference>
<dbReference type="InterPro" id="IPR011042">
    <property type="entry name" value="6-blade_b-propeller_TolB-like"/>
</dbReference>
<dbReference type="Pfam" id="PF01979">
    <property type="entry name" value="Amidohydro_1"/>
    <property type="match status" value="1"/>
</dbReference>
<dbReference type="GO" id="GO:0016810">
    <property type="term" value="F:hydrolase activity, acting on carbon-nitrogen (but not peptide) bonds"/>
    <property type="evidence" value="ECO:0007669"/>
    <property type="project" value="InterPro"/>
</dbReference>
<sequence length="1154" mass="126848" precursor="true">MTLSFLSRHLLCFALLAVGGIGSLSVATAQVSTAAVVQSLPAKVASTVEPNNEPDAKEEKPSWNIESPPGPIQKQTIDCNEGTWMSLDVSPDGKQVVFDLLGDLYLMPIEGADGTEATGMRLPQRLTSGIAWDMQPRFSPDGKHIALTSDREGKSKKAGDNIWILRLSDQQLTQISNETYRLLSGPNWSPDGQYIVARKHFSSRRSLGAGEVWAFHRDALAMDAMAGVQLTKRPNDQKDVNEPVYSPDGKYVYYSQDTTPGDTFEYDKDSHQGIYSIKRIDLERGETETLISGPGGACRPTPSHDGKRLAFVRRVGAKTGLHVFDLESGAIRLIDDGLERDMQEAWAIHGVYSAMAWTPDDKAIVAWAGGKIWRIDVADGKRTQIPFRISGTREIRQSVRFPVEVAPDKFDVKMLRDVQVSPSGDRVVYQALGYLYVKELPDGTPKRLTTQTEHFEFQPSFSRDGRYVVYSTWSDSQLGSIRVASADREAAESWIVTDQPGHYGNPVFSPDGKSVVYLKRGGGYLLSPLWSRETGVYVTKVRDGEPIRISRSGSDPQFGNSNDRVFLTRREGGDESDNVKLISVDLSGNDEREHYSSDWATQFCVSPDRKWIAFVERFHVLVAPMIDVGLPIHVGPDAKGLPVVRVSEQAGDFVHFSGDSRSLHWSLGPNLFTAEIAEAMTPKDSGSGDDAEKGKEKTPPREIAIGFQHPHAKPTGVKALVGGRVVTMGKQEVIEDGVILIDGNRIIAVGKRGSVNIPADAKQIDVSGRVILPGFVDTHAHGPMATGGITPQHNWIDYARLAFGVTTIHDPSNDTHSIFAASEMTKAGLITAPRTFSTGKILYGATGSYKAEIDSLEDAEFHLARMKAVGAFSVKSYNQPRRDQRQQVIAAARKLNMMVVPEGGSTFMHNMTMIVDGHTGIEHTLPVQKVYDDVMDLWRSTKVGYTPTLNVAYGGLGGENYWYEIDDLWLHTRLQTFIPPHVLNPRSIRRSKAPREDYNHIKVAGIARQVVENGGSVQAGGHGQLAGLGTHWEMWSFCQGGMSQMQSLRCGTLHGAQYLGLDKDLGSIEVGKLADILIYAEDADPTKKIRDSERIQFVVANGEIYEADRMNRFGSPAPRPPFFWENGSVGIAGSINLDESVGCSCHRGRQCLAN</sequence>
<dbReference type="PANTHER" id="PTHR36842">
    <property type="entry name" value="PROTEIN TOLB HOMOLOG"/>
    <property type="match status" value="1"/>
</dbReference>
<dbReference type="EMBL" id="SJPN01000002">
    <property type="protein sequence ID" value="TWU06258.1"/>
    <property type="molecule type" value="Genomic_DNA"/>
</dbReference>
<gene>
    <name evidence="5" type="ORF">Pla52n_19790</name>
</gene>
<dbReference type="OrthoDB" id="269409at2"/>
<reference evidence="5 6" key="1">
    <citation type="submission" date="2019-02" db="EMBL/GenBank/DDBJ databases">
        <title>Deep-cultivation of Planctomycetes and their phenomic and genomic characterization uncovers novel biology.</title>
        <authorList>
            <person name="Wiegand S."/>
            <person name="Jogler M."/>
            <person name="Boedeker C."/>
            <person name="Pinto D."/>
            <person name="Vollmers J."/>
            <person name="Rivas-Marin E."/>
            <person name="Kohn T."/>
            <person name="Peeters S.H."/>
            <person name="Heuer A."/>
            <person name="Rast P."/>
            <person name="Oberbeckmann S."/>
            <person name="Bunk B."/>
            <person name="Jeske O."/>
            <person name="Meyerdierks A."/>
            <person name="Storesund J.E."/>
            <person name="Kallscheuer N."/>
            <person name="Luecker S."/>
            <person name="Lage O.M."/>
            <person name="Pohl T."/>
            <person name="Merkel B.J."/>
            <person name="Hornburger P."/>
            <person name="Mueller R.-W."/>
            <person name="Bruemmer F."/>
            <person name="Labrenz M."/>
            <person name="Spormann A.M."/>
            <person name="Op Den Camp H."/>
            <person name="Overmann J."/>
            <person name="Amann R."/>
            <person name="Jetten M.S.M."/>
            <person name="Mascher T."/>
            <person name="Medema M.H."/>
            <person name="Devos D.P."/>
            <person name="Kaster A.-K."/>
            <person name="Ovreas L."/>
            <person name="Rohde M."/>
            <person name="Galperin M.Y."/>
            <person name="Jogler C."/>
        </authorList>
    </citation>
    <scope>NUCLEOTIDE SEQUENCE [LARGE SCALE GENOMIC DNA]</scope>
    <source>
        <strain evidence="5 6">Pla52n</strain>
    </source>
</reference>
<dbReference type="Gene3D" id="3.30.110.90">
    <property type="entry name" value="Amidohydrolase"/>
    <property type="match status" value="1"/>
</dbReference>
<feature type="signal peptide" evidence="3">
    <location>
        <begin position="1"/>
        <end position="29"/>
    </location>
</feature>
<dbReference type="AlphaFoldDB" id="A0A5C6B2T8"/>
<dbReference type="Gene3D" id="2.30.40.10">
    <property type="entry name" value="Urease, subunit C, domain 1"/>
    <property type="match status" value="1"/>
</dbReference>
<dbReference type="Gene3D" id="1.20.58.520">
    <property type="entry name" value="Amidohydrolase"/>
    <property type="match status" value="1"/>
</dbReference>
<proteinExistence type="inferred from homology"/>
<dbReference type="InterPro" id="IPR032466">
    <property type="entry name" value="Metal_Hydrolase"/>
</dbReference>
<evidence type="ECO:0000313" key="5">
    <source>
        <dbReference type="EMBL" id="TWU06258.1"/>
    </source>
</evidence>
<dbReference type="SUPFAM" id="SSF51338">
    <property type="entry name" value="Composite domain of metallo-dependent hydrolases"/>
    <property type="match status" value="1"/>
</dbReference>
<dbReference type="PANTHER" id="PTHR36842:SF1">
    <property type="entry name" value="PROTEIN TOLB"/>
    <property type="match status" value="1"/>
</dbReference>
<keyword evidence="6" id="KW-1185">Reference proteome</keyword>
<accession>A0A5C6B2T8</accession>
<dbReference type="InterPro" id="IPR006680">
    <property type="entry name" value="Amidohydro-rel"/>
</dbReference>
<dbReference type="InterPro" id="IPR011659">
    <property type="entry name" value="WD40"/>
</dbReference>